<evidence type="ECO:0000256" key="7">
    <source>
        <dbReference type="ARBA" id="ARBA00023002"/>
    </source>
</evidence>
<dbReference type="PROSITE" id="PS50970">
    <property type="entry name" value="HCY"/>
    <property type="match status" value="1"/>
</dbReference>
<dbReference type="EMBL" id="LQYS01000114">
    <property type="protein sequence ID" value="KYD07766.1"/>
    <property type="molecule type" value="Genomic_DNA"/>
</dbReference>
<comment type="cofactor">
    <cofactor evidence="1">
        <name>FAD</name>
        <dbReference type="ChEBI" id="CHEBI:57692"/>
    </cofactor>
</comment>
<evidence type="ECO:0000256" key="4">
    <source>
        <dbReference type="ARBA" id="ARBA00022630"/>
    </source>
</evidence>
<dbReference type="PATRIC" id="fig|81408.3.peg.1066"/>
<dbReference type="Proteomes" id="UP000075455">
    <property type="component" value="Unassembled WGS sequence"/>
</dbReference>
<dbReference type="GeneID" id="301193333"/>
<feature type="binding site" evidence="8">
    <location>
        <position position="205"/>
    </location>
    <ligand>
        <name>Zn(2+)</name>
        <dbReference type="ChEBI" id="CHEBI:29105"/>
    </ligand>
</feature>
<comment type="cofactor">
    <cofactor evidence="8">
        <name>Zn(2+)</name>
        <dbReference type="ChEBI" id="CHEBI:29105"/>
    </cofactor>
</comment>
<dbReference type="GO" id="GO:0004489">
    <property type="term" value="F:methylenetetrahydrofolate reductase [NAD(P)H] activity"/>
    <property type="evidence" value="ECO:0007669"/>
    <property type="project" value="UniProtKB-EC"/>
</dbReference>
<feature type="binding site" evidence="8">
    <location>
        <position position="271"/>
    </location>
    <ligand>
        <name>Zn(2+)</name>
        <dbReference type="ChEBI" id="CHEBI:29105"/>
    </ligand>
</feature>
<evidence type="ECO:0000256" key="3">
    <source>
        <dbReference type="ARBA" id="ARBA00022603"/>
    </source>
</evidence>
<keyword evidence="7 10" id="KW-0560">Oxidoreductase</keyword>
<dbReference type="InterPro" id="IPR003171">
    <property type="entry name" value="Mehydrof_redctse-like"/>
</dbReference>
<dbReference type="InterPro" id="IPR036589">
    <property type="entry name" value="HCY_dom_sf"/>
</dbReference>
<comment type="pathway">
    <text evidence="2">One-carbon metabolism; tetrahydrofolate interconversion.</text>
</comment>
<dbReference type="Gene3D" id="3.20.20.220">
    <property type="match status" value="1"/>
</dbReference>
<protein>
    <submittedName>
        <fullName evidence="10">5,10-methylenetetrahydrofolate reductase</fullName>
        <ecNumber evidence="10">1.5.1.20</ecNumber>
    </submittedName>
</protein>
<dbReference type="eggNOG" id="COG0646">
    <property type="taxonomic scope" value="Bacteria"/>
</dbReference>
<dbReference type="SUPFAM" id="SSF82282">
    <property type="entry name" value="Homocysteine S-methyltransferase"/>
    <property type="match status" value="1"/>
</dbReference>
<sequence length="613" mass="67740">MKQGLLDYIQGNLLIGDGAMGTLLYSQGIPIGSCVEWLNLKNPEMIRDIHLSYRRAGANLIETNTYGANAEKLSKFGLQDKVDEINRAAVMIAREAAGNDTFVVGAVGGIMGEIKKDINRKKLEMVYGQQIDSLVAAGIDGLMLETFCSVDEALLAISLARKYQDLPIVCQLTVQDIHRTQDGYLLEDAFLQLYHAGAHIVGLNCYNGPANLIRSLETIPLDKGFILSAYPNAGIPSYEDGKYIYSPSPDYFGWAAKTLYELGVRIIGGCCGTTPEHIAAVSAALKGKTPITKRAVSGIEEKQEKETIHISGPPQQKTLPELVREKTTIIVELDPPRDLDYLPFLEGAKALKEAGADAITLADNSLAITRMSNMALGRLVKEQEGIRPLLHLTCRDRNLIGQQAHLMGLYALGIDHVLVITGDPSRYGDLPGASSVYDVSSIEMIRMIKKLNQGISFSGRPLKNRSSFTVGAAFNPNTRHLQKAVERLEKKIEAGADFIMTQPLFCREQIEQVAKATQHLSVPIFVGIMPLTNHRNAEFLHNEVPGIRIPDDVRARMNGYKGEDARKQGMEIAKELADKVLEYFQGIYLITPFMRYEMTTELTRYVRNRNSLS</sequence>
<evidence type="ECO:0000313" key="10">
    <source>
        <dbReference type="EMBL" id="KYD07766.1"/>
    </source>
</evidence>
<dbReference type="GO" id="GO:0035999">
    <property type="term" value="P:tetrahydrofolate interconversion"/>
    <property type="evidence" value="ECO:0007669"/>
    <property type="project" value="UniProtKB-UniPathway"/>
</dbReference>
<keyword evidence="8" id="KW-0862">Zinc</keyword>
<feature type="binding site" evidence="8">
    <location>
        <position position="270"/>
    </location>
    <ligand>
        <name>Zn(2+)</name>
        <dbReference type="ChEBI" id="CHEBI:29105"/>
    </ligand>
</feature>
<keyword evidence="4" id="KW-0285">Flavoprotein</keyword>
<dbReference type="SUPFAM" id="SSF51730">
    <property type="entry name" value="FAD-linked oxidoreductase"/>
    <property type="match status" value="1"/>
</dbReference>
<organism evidence="10 11">
    <name type="scientific">Saccharococcus caldoxylosilyticus</name>
    <dbReference type="NCBI Taxonomy" id="81408"/>
    <lineage>
        <taxon>Bacteria</taxon>
        <taxon>Bacillati</taxon>
        <taxon>Bacillota</taxon>
        <taxon>Bacilli</taxon>
        <taxon>Bacillales</taxon>
        <taxon>Anoxybacillaceae</taxon>
        <taxon>Saccharococcus</taxon>
    </lineage>
</organism>
<keyword evidence="5 8" id="KW-0808">Transferase</keyword>
<gene>
    <name evidence="10" type="ORF">B4119_3517</name>
</gene>
<keyword evidence="8" id="KW-0479">Metal-binding</keyword>
<evidence type="ECO:0000256" key="6">
    <source>
        <dbReference type="ARBA" id="ARBA00022827"/>
    </source>
</evidence>
<dbReference type="InterPro" id="IPR003726">
    <property type="entry name" value="HCY_dom"/>
</dbReference>
<dbReference type="GO" id="GO:0008168">
    <property type="term" value="F:methyltransferase activity"/>
    <property type="evidence" value="ECO:0007669"/>
    <property type="project" value="UniProtKB-UniRule"/>
</dbReference>
<dbReference type="PANTHER" id="PTHR11103">
    <property type="entry name" value="SLR1189 PROTEIN"/>
    <property type="match status" value="1"/>
</dbReference>
<dbReference type="GO" id="GO:0032259">
    <property type="term" value="P:methylation"/>
    <property type="evidence" value="ECO:0007669"/>
    <property type="project" value="UniProtKB-KW"/>
</dbReference>
<proteinExistence type="predicted"/>
<dbReference type="EC" id="1.5.1.20" evidence="10"/>
<dbReference type="Gene3D" id="3.20.20.330">
    <property type="entry name" value="Homocysteine-binding-like domain"/>
    <property type="match status" value="1"/>
</dbReference>
<evidence type="ECO:0000256" key="8">
    <source>
        <dbReference type="PROSITE-ProRule" id="PRU00333"/>
    </source>
</evidence>
<keyword evidence="6" id="KW-0274">FAD</keyword>
<dbReference type="NCBIfam" id="NF006396">
    <property type="entry name" value="PRK08645.1"/>
    <property type="match status" value="1"/>
</dbReference>
<dbReference type="Pfam" id="PF02219">
    <property type="entry name" value="MTHFR"/>
    <property type="match status" value="1"/>
</dbReference>
<name>A0A150L6Z2_9BACL</name>
<comment type="caution">
    <text evidence="10">The sequence shown here is derived from an EMBL/GenBank/DDBJ whole genome shotgun (WGS) entry which is preliminary data.</text>
</comment>
<evidence type="ECO:0000259" key="9">
    <source>
        <dbReference type="PROSITE" id="PS50970"/>
    </source>
</evidence>
<accession>A0A150L6Z2</accession>
<dbReference type="UniPathway" id="UPA00193"/>
<feature type="domain" description="Hcy-binding" evidence="9">
    <location>
        <begin position="2"/>
        <end position="285"/>
    </location>
</feature>
<evidence type="ECO:0000256" key="1">
    <source>
        <dbReference type="ARBA" id="ARBA00001974"/>
    </source>
</evidence>
<dbReference type="CDD" id="cd00537">
    <property type="entry name" value="MTHFR"/>
    <property type="match status" value="1"/>
</dbReference>
<dbReference type="AlphaFoldDB" id="A0A150L6Z2"/>
<dbReference type="GO" id="GO:0006555">
    <property type="term" value="P:methionine metabolic process"/>
    <property type="evidence" value="ECO:0007669"/>
    <property type="project" value="InterPro"/>
</dbReference>
<dbReference type="eggNOG" id="COG0685">
    <property type="taxonomic scope" value="Bacteria"/>
</dbReference>
<dbReference type="RefSeq" id="WP_061580126.1">
    <property type="nucleotide sequence ID" value="NZ_AP025623.1"/>
</dbReference>
<reference evidence="10 11" key="1">
    <citation type="submission" date="2016-01" db="EMBL/GenBank/DDBJ databases">
        <title>Draft Genome Sequences of Seven Thermophilic Sporeformers Isolated from Foods.</title>
        <authorList>
            <person name="Berendsen E.M."/>
            <person name="Wells-Bennik M.H."/>
            <person name="Krawcyk A.O."/>
            <person name="De Jong A."/>
            <person name="Holsappel S."/>
            <person name="Eijlander R.T."/>
            <person name="Kuipers O.P."/>
        </authorList>
    </citation>
    <scope>NUCLEOTIDE SEQUENCE [LARGE SCALE GENOMIC DNA]</scope>
    <source>
        <strain evidence="10 11">B4119</strain>
    </source>
</reference>
<dbReference type="Pfam" id="PF02574">
    <property type="entry name" value="S-methyl_trans"/>
    <property type="match status" value="1"/>
</dbReference>
<evidence type="ECO:0000313" key="11">
    <source>
        <dbReference type="Proteomes" id="UP000075455"/>
    </source>
</evidence>
<dbReference type="InterPro" id="IPR029041">
    <property type="entry name" value="FAD-linked_oxidoreductase-like"/>
</dbReference>
<dbReference type="PANTHER" id="PTHR11103:SF18">
    <property type="entry name" value="SLR1189 PROTEIN"/>
    <property type="match status" value="1"/>
</dbReference>
<dbReference type="STRING" id="81408.B4119_3517"/>
<evidence type="ECO:0000256" key="2">
    <source>
        <dbReference type="ARBA" id="ARBA00004777"/>
    </source>
</evidence>
<evidence type="ECO:0000256" key="5">
    <source>
        <dbReference type="ARBA" id="ARBA00022679"/>
    </source>
</evidence>
<dbReference type="GO" id="GO:0046872">
    <property type="term" value="F:metal ion binding"/>
    <property type="evidence" value="ECO:0007669"/>
    <property type="project" value="UniProtKB-KW"/>
</dbReference>
<keyword evidence="3 8" id="KW-0489">Methyltransferase</keyword>